<reference evidence="3" key="2">
    <citation type="journal article" date="2013" name="Nat. Commun.">
        <title>Genome of the Chinese tree shrew.</title>
        <authorList>
            <person name="Fan Y."/>
            <person name="Huang Z.Y."/>
            <person name="Cao C.C."/>
            <person name="Chen C.S."/>
            <person name="Chen Y.X."/>
            <person name="Fan D.D."/>
            <person name="He J."/>
            <person name="Hou H.L."/>
            <person name="Hu L."/>
            <person name="Hu X.T."/>
            <person name="Jiang X.T."/>
            <person name="Lai R."/>
            <person name="Lang Y.S."/>
            <person name="Liang B."/>
            <person name="Liao S.G."/>
            <person name="Mu D."/>
            <person name="Ma Y.Y."/>
            <person name="Niu Y.Y."/>
            <person name="Sun X.Q."/>
            <person name="Xia J.Q."/>
            <person name="Xiao J."/>
            <person name="Xiong Z.Q."/>
            <person name="Xu L."/>
            <person name="Yang L."/>
            <person name="Zhang Y."/>
            <person name="Zhao W."/>
            <person name="Zhao X.D."/>
            <person name="Zheng Y.T."/>
            <person name="Zhou J.M."/>
            <person name="Zhu Y.B."/>
            <person name="Zhang G.J."/>
            <person name="Wang J."/>
            <person name="Yao Y.G."/>
        </authorList>
    </citation>
    <scope>NUCLEOTIDE SEQUENCE [LARGE SCALE GENOMIC DNA]</scope>
</reference>
<gene>
    <name evidence="2" type="ORF">TREES_T100011653</name>
</gene>
<dbReference type="EMBL" id="KB320542">
    <property type="protein sequence ID" value="ELW69198.1"/>
    <property type="molecule type" value="Genomic_DNA"/>
</dbReference>
<evidence type="ECO:0000313" key="3">
    <source>
        <dbReference type="Proteomes" id="UP000011518"/>
    </source>
</evidence>
<evidence type="ECO:0000313" key="2">
    <source>
        <dbReference type="EMBL" id="ELW69198.1"/>
    </source>
</evidence>
<dbReference type="Proteomes" id="UP000011518">
    <property type="component" value="Unassembled WGS sequence"/>
</dbReference>
<proteinExistence type="predicted"/>
<name>L9L2L3_TUPCH</name>
<evidence type="ECO:0000256" key="1">
    <source>
        <dbReference type="SAM" id="MobiDB-lite"/>
    </source>
</evidence>
<feature type="region of interest" description="Disordered" evidence="1">
    <location>
        <begin position="1"/>
        <end position="35"/>
    </location>
</feature>
<protein>
    <submittedName>
        <fullName evidence="2">Uncharacterized protein</fullName>
    </submittedName>
</protein>
<accession>L9L2L3</accession>
<reference evidence="3" key="1">
    <citation type="submission" date="2012-07" db="EMBL/GenBank/DDBJ databases">
        <title>Genome of the Chinese tree shrew, a rising model animal genetically related to primates.</title>
        <authorList>
            <person name="Zhang G."/>
            <person name="Fan Y."/>
            <person name="Yao Y."/>
            <person name="Huang Z."/>
        </authorList>
    </citation>
    <scope>NUCLEOTIDE SEQUENCE [LARGE SCALE GENOMIC DNA]</scope>
</reference>
<organism evidence="2 3">
    <name type="scientific">Tupaia chinensis</name>
    <name type="common">Chinese tree shrew</name>
    <name type="synonym">Tupaia belangeri chinensis</name>
    <dbReference type="NCBI Taxonomy" id="246437"/>
    <lineage>
        <taxon>Eukaryota</taxon>
        <taxon>Metazoa</taxon>
        <taxon>Chordata</taxon>
        <taxon>Craniata</taxon>
        <taxon>Vertebrata</taxon>
        <taxon>Euteleostomi</taxon>
        <taxon>Mammalia</taxon>
        <taxon>Eutheria</taxon>
        <taxon>Euarchontoglires</taxon>
        <taxon>Scandentia</taxon>
        <taxon>Tupaiidae</taxon>
        <taxon>Tupaia</taxon>
    </lineage>
</organism>
<sequence>MSTLPSCQPLGDFRRTNARGTPLKDPAASWQQTWEPAAASSDPQLHILLFSLQLTAGIVPKLTAGIVPKVSRLFWKPFPHQQASLCDSTGKALGKAKIFTQSFRQEMEFLQNGAAMLSPDKASRKICPEPPSILRCEERFPSTAAVHASLELHFFVSTE</sequence>
<dbReference type="InParanoid" id="L9L2L3"/>
<keyword evidence="3" id="KW-1185">Reference proteome</keyword>
<dbReference type="AlphaFoldDB" id="L9L2L3"/>